<dbReference type="InParanoid" id="A0A2G5DE43"/>
<dbReference type="Proteomes" id="UP000230069">
    <property type="component" value="Unassembled WGS sequence"/>
</dbReference>
<evidence type="ECO:0000313" key="1">
    <source>
        <dbReference type="EMBL" id="PIA41795.1"/>
    </source>
</evidence>
<accession>A0A2G5DE43</accession>
<name>A0A2G5DE43_AQUCA</name>
<dbReference type="EMBL" id="KZ305039">
    <property type="protein sequence ID" value="PIA41795.1"/>
    <property type="molecule type" value="Genomic_DNA"/>
</dbReference>
<keyword evidence="2" id="KW-1185">Reference proteome</keyword>
<dbReference type="AlphaFoldDB" id="A0A2G5DE43"/>
<sequence length="98" mass="11155">MTLRGGTLTKAGIGAVFIEITMGTLSCFQEESWGSRQLFRKVYSAISQALKLDFSKAWLCIWWSQIQNLLLKLLEVKSCVGIQMITDWKGCKYHFKSS</sequence>
<gene>
    <name evidence="1" type="ORF">AQUCO_02200311v1</name>
</gene>
<evidence type="ECO:0000313" key="2">
    <source>
        <dbReference type="Proteomes" id="UP000230069"/>
    </source>
</evidence>
<reference evidence="1 2" key="1">
    <citation type="submission" date="2017-09" db="EMBL/GenBank/DDBJ databases">
        <title>WGS assembly of Aquilegia coerulea Goldsmith.</title>
        <authorList>
            <person name="Hodges S."/>
            <person name="Kramer E."/>
            <person name="Nordborg M."/>
            <person name="Tomkins J."/>
            <person name="Borevitz J."/>
            <person name="Derieg N."/>
            <person name="Yan J."/>
            <person name="Mihaltcheva S."/>
            <person name="Hayes R.D."/>
            <person name="Rokhsar D."/>
        </authorList>
    </citation>
    <scope>NUCLEOTIDE SEQUENCE [LARGE SCALE GENOMIC DNA]</scope>
    <source>
        <strain evidence="2">cv. Goldsmith</strain>
    </source>
</reference>
<protein>
    <submittedName>
        <fullName evidence="1">Uncharacterized protein</fullName>
    </submittedName>
</protein>
<proteinExistence type="predicted"/>
<organism evidence="1 2">
    <name type="scientific">Aquilegia coerulea</name>
    <name type="common">Rocky mountain columbine</name>
    <dbReference type="NCBI Taxonomy" id="218851"/>
    <lineage>
        <taxon>Eukaryota</taxon>
        <taxon>Viridiplantae</taxon>
        <taxon>Streptophyta</taxon>
        <taxon>Embryophyta</taxon>
        <taxon>Tracheophyta</taxon>
        <taxon>Spermatophyta</taxon>
        <taxon>Magnoliopsida</taxon>
        <taxon>Ranunculales</taxon>
        <taxon>Ranunculaceae</taxon>
        <taxon>Thalictroideae</taxon>
        <taxon>Aquilegia</taxon>
    </lineage>
</organism>